<evidence type="ECO:0000256" key="1">
    <source>
        <dbReference type="ARBA" id="ARBA00004123"/>
    </source>
</evidence>
<dbReference type="CDD" id="cd00024">
    <property type="entry name" value="CD_CSD"/>
    <property type="match status" value="1"/>
</dbReference>
<dbReference type="GO" id="GO:0015074">
    <property type="term" value="P:DNA integration"/>
    <property type="evidence" value="ECO:0007669"/>
    <property type="project" value="InterPro"/>
</dbReference>
<organism evidence="5 6">
    <name type="scientific">Ignelater luminosus</name>
    <name type="common">Cucubano</name>
    <name type="synonym">Pyrophorus luminosus</name>
    <dbReference type="NCBI Taxonomy" id="2038154"/>
    <lineage>
        <taxon>Eukaryota</taxon>
        <taxon>Metazoa</taxon>
        <taxon>Ecdysozoa</taxon>
        <taxon>Arthropoda</taxon>
        <taxon>Hexapoda</taxon>
        <taxon>Insecta</taxon>
        <taxon>Pterygota</taxon>
        <taxon>Neoptera</taxon>
        <taxon>Endopterygota</taxon>
        <taxon>Coleoptera</taxon>
        <taxon>Polyphaga</taxon>
        <taxon>Elateriformia</taxon>
        <taxon>Elateroidea</taxon>
        <taxon>Elateridae</taxon>
        <taxon>Agrypninae</taxon>
        <taxon>Pyrophorini</taxon>
        <taxon>Ignelater</taxon>
    </lineage>
</organism>
<dbReference type="InterPro" id="IPR023780">
    <property type="entry name" value="Chromo_domain"/>
</dbReference>
<dbReference type="AlphaFoldDB" id="A0A8K0FZ11"/>
<feature type="domain" description="Chromo" evidence="3">
    <location>
        <begin position="293"/>
        <end position="333"/>
    </location>
</feature>
<dbReference type="EMBL" id="VTPC01089394">
    <property type="protein sequence ID" value="KAF2885840.1"/>
    <property type="molecule type" value="Genomic_DNA"/>
</dbReference>
<dbReference type="SUPFAM" id="SSF54160">
    <property type="entry name" value="Chromo domain-like"/>
    <property type="match status" value="1"/>
</dbReference>
<dbReference type="Pfam" id="PF00665">
    <property type="entry name" value="rve"/>
    <property type="match status" value="1"/>
</dbReference>
<dbReference type="PROSITE" id="PS00598">
    <property type="entry name" value="CHROMO_1"/>
    <property type="match status" value="1"/>
</dbReference>
<feature type="domain" description="Integrase catalytic" evidence="4">
    <location>
        <begin position="32"/>
        <end position="202"/>
    </location>
</feature>
<accession>A0A8K0FZ11</accession>
<dbReference type="InterPro" id="IPR036397">
    <property type="entry name" value="RNaseH_sf"/>
</dbReference>
<dbReference type="GO" id="GO:0005694">
    <property type="term" value="C:chromosome"/>
    <property type="evidence" value="ECO:0007669"/>
    <property type="project" value="UniProtKB-ARBA"/>
</dbReference>
<name>A0A8K0FZ11_IGNLU</name>
<dbReference type="InterPro" id="IPR016197">
    <property type="entry name" value="Chromo-like_dom_sf"/>
</dbReference>
<dbReference type="PANTHER" id="PTHR46585">
    <property type="entry name" value="INTEGRASE CORE DOMAIN CONTAINING PROTEIN"/>
    <property type="match status" value="1"/>
</dbReference>
<dbReference type="Pfam" id="PF00385">
    <property type="entry name" value="Chromo"/>
    <property type="match status" value="1"/>
</dbReference>
<evidence type="ECO:0000313" key="6">
    <source>
        <dbReference type="Proteomes" id="UP000801492"/>
    </source>
</evidence>
<dbReference type="PROSITE" id="PS50013">
    <property type="entry name" value="CHROMO_2"/>
    <property type="match status" value="1"/>
</dbReference>
<evidence type="ECO:0000259" key="3">
    <source>
        <dbReference type="PROSITE" id="PS50013"/>
    </source>
</evidence>
<dbReference type="InterPro" id="IPR023779">
    <property type="entry name" value="Chromodomain_CS"/>
</dbReference>
<evidence type="ECO:0008006" key="7">
    <source>
        <dbReference type="Google" id="ProtNLM"/>
    </source>
</evidence>
<dbReference type="Gene3D" id="3.30.420.10">
    <property type="entry name" value="Ribonuclease H-like superfamily/Ribonuclease H"/>
    <property type="match status" value="1"/>
</dbReference>
<dbReference type="InterPro" id="IPR000953">
    <property type="entry name" value="Chromo/chromo_shadow_dom"/>
</dbReference>
<dbReference type="OrthoDB" id="6343797at2759"/>
<dbReference type="PROSITE" id="PS50994">
    <property type="entry name" value="INTEGRASE"/>
    <property type="match status" value="1"/>
</dbReference>
<dbReference type="Proteomes" id="UP000801492">
    <property type="component" value="Unassembled WGS sequence"/>
</dbReference>
<dbReference type="GO" id="GO:0003676">
    <property type="term" value="F:nucleic acid binding"/>
    <property type="evidence" value="ECO:0007669"/>
    <property type="project" value="InterPro"/>
</dbReference>
<dbReference type="InterPro" id="IPR001584">
    <property type="entry name" value="Integrase_cat-core"/>
</dbReference>
<dbReference type="Gene3D" id="2.40.50.40">
    <property type="match status" value="1"/>
</dbReference>
<evidence type="ECO:0000256" key="2">
    <source>
        <dbReference type="ARBA" id="ARBA00023242"/>
    </source>
</evidence>
<proteinExistence type="predicted"/>
<evidence type="ECO:0000259" key="4">
    <source>
        <dbReference type="PROSITE" id="PS50994"/>
    </source>
</evidence>
<keyword evidence="2" id="KW-0539">Nucleus</keyword>
<dbReference type="GO" id="GO:0005634">
    <property type="term" value="C:nucleus"/>
    <property type="evidence" value="ECO:0007669"/>
    <property type="project" value="UniProtKB-SubCell"/>
</dbReference>
<sequence length="333" mass="39375">MSLLTKYSKRARAQVQKWLQKQDAYTIHKPIIRKFPRNKYIVSNIFELWQADLCDMRNLSNYNDGINYILRVIDVFSKKAWAMPLKHKTSTEVINAFKQVFDASGHTPKHLQTDKGKDFLAQPVQRFFNEHNINFYVANNPDVKAAGVERFNRTLKMYMFRYFTYANSRRYVDVLNSLLDGYNNRHRSSIKMAPNEVNHKNVFEVWNNLYRKGVGLMRKPRFKENQLVRISRSKNIFEKGYANNWSDEIFKITKVINRRPPVYRILDLNNESVEGTFYEEELQPVSVDSNSLFKIEKVLGEKGQGKNKKYLVKWLGYSDKFNSWVPATDIKQI</sequence>
<dbReference type="SMART" id="SM00298">
    <property type="entry name" value="CHROMO"/>
    <property type="match status" value="1"/>
</dbReference>
<gene>
    <name evidence="5" type="ORF">ILUMI_20333</name>
</gene>
<dbReference type="PANTHER" id="PTHR46585:SF1">
    <property type="entry name" value="CHROMO DOMAIN-CONTAINING PROTEIN"/>
    <property type="match status" value="1"/>
</dbReference>
<evidence type="ECO:0000313" key="5">
    <source>
        <dbReference type="EMBL" id="KAF2885840.1"/>
    </source>
</evidence>
<keyword evidence="6" id="KW-1185">Reference proteome</keyword>
<dbReference type="SUPFAM" id="SSF53098">
    <property type="entry name" value="Ribonuclease H-like"/>
    <property type="match status" value="1"/>
</dbReference>
<dbReference type="InterPro" id="IPR012337">
    <property type="entry name" value="RNaseH-like_sf"/>
</dbReference>
<comment type="caution">
    <text evidence="5">The sequence shown here is derived from an EMBL/GenBank/DDBJ whole genome shotgun (WGS) entry which is preliminary data.</text>
</comment>
<protein>
    <recommendedName>
        <fullName evidence="7">Integrase catalytic domain-containing protein</fullName>
    </recommendedName>
</protein>
<reference evidence="5" key="1">
    <citation type="submission" date="2019-08" db="EMBL/GenBank/DDBJ databases">
        <title>The genome of the North American firefly Photinus pyralis.</title>
        <authorList>
            <consortium name="Photinus pyralis genome working group"/>
            <person name="Fallon T.R."/>
            <person name="Sander Lower S.E."/>
            <person name="Weng J.-K."/>
        </authorList>
    </citation>
    <scope>NUCLEOTIDE SEQUENCE</scope>
    <source>
        <strain evidence="5">TRF0915ILg1</strain>
        <tissue evidence="5">Whole body</tissue>
    </source>
</reference>
<comment type="subcellular location">
    <subcellularLocation>
        <location evidence="1">Nucleus</location>
    </subcellularLocation>
</comment>